<dbReference type="GO" id="GO:0016020">
    <property type="term" value="C:membrane"/>
    <property type="evidence" value="ECO:0007669"/>
    <property type="project" value="UniProtKB-SubCell"/>
</dbReference>
<dbReference type="InterPro" id="IPR036259">
    <property type="entry name" value="MFS_trans_sf"/>
</dbReference>
<evidence type="ECO:0000256" key="2">
    <source>
        <dbReference type="SAM" id="MobiDB-lite"/>
    </source>
</evidence>
<dbReference type="OrthoDB" id="10006218at2759"/>
<dbReference type="Gene3D" id="3.40.50.150">
    <property type="entry name" value="Vaccinia Virus protein VP39"/>
    <property type="match status" value="1"/>
</dbReference>
<evidence type="ECO:0000313" key="6">
    <source>
        <dbReference type="Proteomes" id="UP001140560"/>
    </source>
</evidence>
<dbReference type="AlphaFoldDB" id="A0A9W8Y413"/>
<dbReference type="Gene3D" id="1.20.1250.20">
    <property type="entry name" value="MFS general substrate transporter like domains"/>
    <property type="match status" value="1"/>
</dbReference>
<comment type="subcellular location">
    <subcellularLocation>
        <location evidence="1">Membrane</location>
        <topology evidence="1">Multi-pass membrane protein</topology>
    </subcellularLocation>
</comment>
<dbReference type="GO" id="GO:0022857">
    <property type="term" value="F:transmembrane transporter activity"/>
    <property type="evidence" value="ECO:0007669"/>
    <property type="project" value="InterPro"/>
</dbReference>
<dbReference type="PANTHER" id="PTHR32026">
    <property type="entry name" value="METHYLTRANSFERASE-LIKE PROTEIN 24"/>
    <property type="match status" value="1"/>
</dbReference>
<keyword evidence="3" id="KW-0472">Membrane</keyword>
<protein>
    <recommendedName>
        <fullName evidence="4">Methyltransferase domain-containing protein</fullName>
    </recommendedName>
</protein>
<feature type="transmembrane region" description="Helical" evidence="3">
    <location>
        <begin position="61"/>
        <end position="80"/>
    </location>
</feature>
<feature type="region of interest" description="Disordered" evidence="2">
    <location>
        <begin position="26"/>
        <end position="46"/>
    </location>
</feature>
<evidence type="ECO:0000256" key="1">
    <source>
        <dbReference type="ARBA" id="ARBA00004141"/>
    </source>
</evidence>
<gene>
    <name evidence="5" type="ORF">N0V83_008499</name>
</gene>
<dbReference type="InterPro" id="IPR011701">
    <property type="entry name" value="MFS"/>
</dbReference>
<keyword evidence="3" id="KW-1133">Transmembrane helix</keyword>
<feature type="transmembrane region" description="Helical" evidence="3">
    <location>
        <begin position="158"/>
        <end position="178"/>
    </location>
</feature>
<evidence type="ECO:0000259" key="4">
    <source>
        <dbReference type="Pfam" id="PF13383"/>
    </source>
</evidence>
<dbReference type="InterPro" id="IPR029063">
    <property type="entry name" value="SAM-dependent_MTases_sf"/>
</dbReference>
<feature type="transmembrane region" description="Helical" evidence="3">
    <location>
        <begin position="87"/>
        <end position="108"/>
    </location>
</feature>
<feature type="transmembrane region" description="Helical" evidence="3">
    <location>
        <begin position="217"/>
        <end position="235"/>
    </location>
</feature>
<proteinExistence type="predicted"/>
<dbReference type="SUPFAM" id="SSF103473">
    <property type="entry name" value="MFS general substrate transporter"/>
    <property type="match status" value="1"/>
</dbReference>
<name>A0A9W8Y413_9PLEO</name>
<keyword evidence="3" id="KW-0812">Transmembrane</keyword>
<dbReference type="Pfam" id="PF13383">
    <property type="entry name" value="Methyltransf_22"/>
    <property type="match status" value="1"/>
</dbReference>
<sequence>MDLYRATFAGSLLLNGALLFQSHRSRRADNNNNPKSDPATVKDEERSEIDKESLKKLKWRFFPIYLLVNAADWLQGPYIYPIYKDRNILILALTSCFFEGSLFLFIFFKFPALKLSHKLSGSTDELPFGLIFAILMCSMMFGSLLYKHVSTSATPLPAQRILTATLALAAMCFFVPGHFRDERITLWCFCIFELCCGVYYPAMASLKGKLIDDGSRASIYGILRIPLNVFVVLALSTTKEGRVITIFIIVIVLIVIFHNDKSASTALLPYLPVLPSSQGASKASSWLRERMALSEKSWAKSVELRGRMAATHPSNPQVPFFPTDFLKYPFTIWDFFPATWTCPHDVQRVGRLGDGGKWVCGMSIYESLPAPRENVEIRQTPKGGPDEGLVIYSFGINAESSFEAEMLERIPSARIWGYDFSVEGWGPQIAATYRDRTFFKKVGLGKTNKHESSPPFWTLPSLMQSNNHTYIDILKIDVEGSEYDALDTMMDAFENTRTAAGSSVLPIGQVMIELHLGDGVHLDGPNAGANVDFGRFRKWWERLEKMGMRPAWMEMNLFAVTLGNQKSDPRCTEYVWVNAKDERSVLWKA</sequence>
<evidence type="ECO:0000313" key="5">
    <source>
        <dbReference type="EMBL" id="KAJ4365877.1"/>
    </source>
</evidence>
<feature type="transmembrane region" description="Helical" evidence="3">
    <location>
        <begin position="184"/>
        <end position="205"/>
    </location>
</feature>
<organism evidence="5 6">
    <name type="scientific">Neocucurbitaria cava</name>
    <dbReference type="NCBI Taxonomy" id="798079"/>
    <lineage>
        <taxon>Eukaryota</taxon>
        <taxon>Fungi</taxon>
        <taxon>Dikarya</taxon>
        <taxon>Ascomycota</taxon>
        <taxon>Pezizomycotina</taxon>
        <taxon>Dothideomycetes</taxon>
        <taxon>Pleosporomycetidae</taxon>
        <taxon>Pleosporales</taxon>
        <taxon>Pleosporineae</taxon>
        <taxon>Cucurbitariaceae</taxon>
        <taxon>Neocucurbitaria</taxon>
    </lineage>
</organism>
<evidence type="ECO:0000256" key="3">
    <source>
        <dbReference type="SAM" id="Phobius"/>
    </source>
</evidence>
<accession>A0A9W8Y413</accession>
<feature type="domain" description="Methyltransferase" evidence="4">
    <location>
        <begin position="338"/>
        <end position="486"/>
    </location>
</feature>
<dbReference type="Proteomes" id="UP001140560">
    <property type="component" value="Unassembled WGS sequence"/>
</dbReference>
<dbReference type="Pfam" id="PF07690">
    <property type="entry name" value="MFS_1"/>
    <property type="match status" value="1"/>
</dbReference>
<dbReference type="EMBL" id="JAPEUY010000015">
    <property type="protein sequence ID" value="KAJ4365877.1"/>
    <property type="molecule type" value="Genomic_DNA"/>
</dbReference>
<keyword evidence="6" id="KW-1185">Reference proteome</keyword>
<comment type="caution">
    <text evidence="5">The sequence shown here is derived from an EMBL/GenBank/DDBJ whole genome shotgun (WGS) entry which is preliminary data.</text>
</comment>
<dbReference type="PANTHER" id="PTHR32026:SF10">
    <property type="entry name" value="METHYLTRANSFERASE-LIKE PROTEIN 24-RELATED"/>
    <property type="match status" value="1"/>
</dbReference>
<dbReference type="InterPro" id="IPR025714">
    <property type="entry name" value="Methyltranfer_dom"/>
</dbReference>
<dbReference type="InterPro" id="IPR026913">
    <property type="entry name" value="METTL24"/>
</dbReference>
<feature type="transmembrane region" description="Helical" evidence="3">
    <location>
        <begin position="128"/>
        <end position="146"/>
    </location>
</feature>
<feature type="transmembrane region" description="Helical" evidence="3">
    <location>
        <begin position="241"/>
        <end position="258"/>
    </location>
</feature>
<reference evidence="5" key="1">
    <citation type="submission" date="2022-10" db="EMBL/GenBank/DDBJ databases">
        <title>Tapping the CABI collections for fungal endophytes: first genome assemblies for Collariella, Neodidymelliopsis, Ascochyta clinopodiicola, Didymella pomorum, Didymosphaeria variabile, Neocosmospora piperis and Neocucurbitaria cava.</title>
        <authorList>
            <person name="Hill R."/>
        </authorList>
    </citation>
    <scope>NUCLEOTIDE SEQUENCE</scope>
    <source>
        <strain evidence="5">IMI 356814</strain>
    </source>
</reference>